<dbReference type="InterPro" id="IPR032816">
    <property type="entry name" value="VTT_dom"/>
</dbReference>
<feature type="domain" description="VTT" evidence="7">
    <location>
        <begin position="70"/>
        <end position="189"/>
    </location>
</feature>
<dbReference type="Proteomes" id="UP001431532">
    <property type="component" value="Unassembled WGS sequence"/>
</dbReference>
<dbReference type="EMBL" id="JASCXW010000016">
    <property type="protein sequence ID" value="MDI6453061.1"/>
    <property type="molecule type" value="Genomic_DNA"/>
</dbReference>
<feature type="transmembrane region" description="Helical" evidence="6">
    <location>
        <begin position="168"/>
        <end position="187"/>
    </location>
</feature>
<gene>
    <name evidence="8" type="ORF">QJ521_05765</name>
</gene>
<dbReference type="Pfam" id="PF09335">
    <property type="entry name" value="VTT_dom"/>
    <property type="match status" value="1"/>
</dbReference>
<feature type="transmembrane region" description="Helical" evidence="6">
    <location>
        <begin position="136"/>
        <end position="156"/>
    </location>
</feature>
<reference evidence="8" key="1">
    <citation type="submission" date="2023-05" db="EMBL/GenBank/DDBJ databases">
        <title>Mariniplasma microaerophilum sp. nov., a novel anaerobic mollicute isolated from terrestrial mud volcano, Taman Peninsula, Russia.</title>
        <authorList>
            <person name="Khomyakova M.A."/>
            <person name="Merkel A.Y."/>
            <person name="Slobodkin A.I."/>
        </authorList>
    </citation>
    <scope>NUCLEOTIDE SEQUENCE</scope>
    <source>
        <strain evidence="8">M4Ah</strain>
    </source>
</reference>
<keyword evidence="9" id="KW-1185">Reference proteome</keyword>
<name>A0AAW6UC40_9MOLU</name>
<keyword evidence="4 6" id="KW-1133">Transmembrane helix</keyword>
<evidence type="ECO:0000256" key="4">
    <source>
        <dbReference type="ARBA" id="ARBA00022989"/>
    </source>
</evidence>
<evidence type="ECO:0000256" key="5">
    <source>
        <dbReference type="ARBA" id="ARBA00023136"/>
    </source>
</evidence>
<evidence type="ECO:0000256" key="6">
    <source>
        <dbReference type="RuleBase" id="RU366058"/>
    </source>
</evidence>
<comment type="caution">
    <text evidence="8">The sequence shown here is derived from an EMBL/GenBank/DDBJ whole genome shotgun (WGS) entry which is preliminary data.</text>
</comment>
<dbReference type="AlphaFoldDB" id="A0AAW6UC40"/>
<feature type="transmembrane region" description="Helical" evidence="6">
    <location>
        <begin position="199"/>
        <end position="217"/>
    </location>
</feature>
<dbReference type="InterPro" id="IPR015414">
    <property type="entry name" value="TMEM64"/>
</dbReference>
<keyword evidence="5 6" id="KW-0472">Membrane</keyword>
<comment type="similarity">
    <text evidence="6">Belongs to the TVP38/TMEM64 family.</text>
</comment>
<evidence type="ECO:0000313" key="8">
    <source>
        <dbReference type="EMBL" id="MDI6453061.1"/>
    </source>
</evidence>
<organism evidence="8 9">
    <name type="scientific">Peloplasma aerotolerans</name>
    <dbReference type="NCBI Taxonomy" id="3044389"/>
    <lineage>
        <taxon>Bacteria</taxon>
        <taxon>Bacillati</taxon>
        <taxon>Mycoplasmatota</taxon>
        <taxon>Mollicutes</taxon>
        <taxon>Acholeplasmatales</taxon>
        <taxon>Acholeplasmataceae</taxon>
        <taxon>Peloplasma</taxon>
    </lineage>
</organism>
<proteinExistence type="inferred from homology"/>
<evidence type="ECO:0000256" key="2">
    <source>
        <dbReference type="ARBA" id="ARBA00022475"/>
    </source>
</evidence>
<protein>
    <recommendedName>
        <fullName evidence="6">TVP38/TMEM64 family membrane protein</fullName>
    </recommendedName>
</protein>
<dbReference type="RefSeq" id="WP_282839490.1">
    <property type="nucleotide sequence ID" value="NZ_JASCXW010000016.1"/>
</dbReference>
<dbReference type="PANTHER" id="PTHR12677:SF59">
    <property type="entry name" value="GOLGI APPARATUS MEMBRANE PROTEIN TVP38-RELATED"/>
    <property type="match status" value="1"/>
</dbReference>
<evidence type="ECO:0000256" key="1">
    <source>
        <dbReference type="ARBA" id="ARBA00004651"/>
    </source>
</evidence>
<feature type="transmembrane region" description="Helical" evidence="6">
    <location>
        <begin position="81"/>
        <end position="104"/>
    </location>
</feature>
<evidence type="ECO:0000313" key="9">
    <source>
        <dbReference type="Proteomes" id="UP001431532"/>
    </source>
</evidence>
<sequence length="238" mass="26968">MKFKFKILVILSLMMLIVLYVINLESVKIFFHTISNASLDELTSIIRAWGIWGPILSIILMIIQSFTAFVPSFILTGANGIIYGLFWGSVISWSAAMIGATITFSMTRLIGESFINHRIKDSKFKKYVDEISQKQGFKVVLIARLLPIVSFVMISYASGLSTIRFRKYILATGVGMIPGTIAYVYFGSQIIEFTRYSQIFSYLFLSFIAVYIGLSIVRKYKKNKLDNTLIIKEKGDLL</sequence>
<keyword evidence="2 6" id="KW-1003">Cell membrane</keyword>
<dbReference type="PANTHER" id="PTHR12677">
    <property type="entry name" value="GOLGI APPARATUS MEMBRANE PROTEIN TVP38-RELATED"/>
    <property type="match status" value="1"/>
</dbReference>
<evidence type="ECO:0000256" key="3">
    <source>
        <dbReference type="ARBA" id="ARBA00022692"/>
    </source>
</evidence>
<keyword evidence="3 6" id="KW-0812">Transmembrane</keyword>
<feature type="transmembrane region" description="Helical" evidence="6">
    <location>
        <begin position="7"/>
        <end position="31"/>
    </location>
</feature>
<feature type="transmembrane region" description="Helical" evidence="6">
    <location>
        <begin position="51"/>
        <end position="74"/>
    </location>
</feature>
<comment type="subcellular location">
    <subcellularLocation>
        <location evidence="1 6">Cell membrane</location>
        <topology evidence="1 6">Multi-pass membrane protein</topology>
    </subcellularLocation>
</comment>
<dbReference type="GO" id="GO:0005886">
    <property type="term" value="C:plasma membrane"/>
    <property type="evidence" value="ECO:0007669"/>
    <property type="project" value="UniProtKB-SubCell"/>
</dbReference>
<accession>A0AAW6UC40</accession>
<evidence type="ECO:0000259" key="7">
    <source>
        <dbReference type="Pfam" id="PF09335"/>
    </source>
</evidence>